<gene>
    <name evidence="1" type="ORF">GCM10023086_74930</name>
</gene>
<proteinExistence type="predicted"/>
<keyword evidence="2" id="KW-1185">Reference proteome</keyword>
<dbReference type="EMBL" id="BAABET010000017">
    <property type="protein sequence ID" value="GAA4339725.1"/>
    <property type="molecule type" value="Genomic_DNA"/>
</dbReference>
<accession>A0ABP8HIN3</accession>
<evidence type="ECO:0008006" key="3">
    <source>
        <dbReference type="Google" id="ProtNLM"/>
    </source>
</evidence>
<reference evidence="2" key="1">
    <citation type="journal article" date="2019" name="Int. J. Syst. Evol. Microbiol.">
        <title>The Global Catalogue of Microorganisms (GCM) 10K type strain sequencing project: providing services to taxonomists for standard genome sequencing and annotation.</title>
        <authorList>
            <consortium name="The Broad Institute Genomics Platform"/>
            <consortium name="The Broad Institute Genome Sequencing Center for Infectious Disease"/>
            <person name="Wu L."/>
            <person name="Ma J."/>
        </authorList>
    </citation>
    <scope>NUCLEOTIDE SEQUENCE [LARGE SCALE GENOMIC DNA]</scope>
    <source>
        <strain evidence="2">JCM 31290</strain>
    </source>
</reference>
<evidence type="ECO:0000313" key="1">
    <source>
        <dbReference type="EMBL" id="GAA4339725.1"/>
    </source>
</evidence>
<evidence type="ECO:0000313" key="2">
    <source>
        <dbReference type="Proteomes" id="UP001501115"/>
    </source>
</evidence>
<organism evidence="1 2">
    <name type="scientific">Streptomyces venetus</name>
    <dbReference type="NCBI Taxonomy" id="1701086"/>
    <lineage>
        <taxon>Bacteria</taxon>
        <taxon>Bacillati</taxon>
        <taxon>Actinomycetota</taxon>
        <taxon>Actinomycetes</taxon>
        <taxon>Kitasatosporales</taxon>
        <taxon>Streptomycetaceae</taxon>
        <taxon>Streptomyces</taxon>
    </lineage>
</organism>
<name>A0ABP8HIN3_9ACTN</name>
<protein>
    <recommendedName>
        <fullName evidence="3">WG repeat-containing protein</fullName>
    </recommendedName>
</protein>
<sequence length="162" mass="17160">MVRPGAGASAAEPADADAFHDGDELRGVAPLAWGDQQGQNAIYDDSGRACGSYSSGSVYNSSGSKVGSVDDSGRVYDAWGNSKGRVNEYGTVWNDSGNEVGLVSVDGKKVMSQGGVIPLGRHSEEDTYYNPYEPYLIRDGHRAGAGLLLLLGAAEKARSWWR</sequence>
<dbReference type="Proteomes" id="UP001501115">
    <property type="component" value="Unassembled WGS sequence"/>
</dbReference>
<comment type="caution">
    <text evidence="1">The sequence shown here is derived from an EMBL/GenBank/DDBJ whole genome shotgun (WGS) entry which is preliminary data.</text>
</comment>